<dbReference type="GO" id="GO:0005829">
    <property type="term" value="C:cytosol"/>
    <property type="evidence" value="ECO:0007669"/>
    <property type="project" value="TreeGrafter"/>
</dbReference>
<keyword evidence="3" id="KW-0238">DNA-binding</keyword>
<dbReference type="InterPro" id="IPR036388">
    <property type="entry name" value="WH-like_DNA-bd_sf"/>
</dbReference>
<dbReference type="SUPFAM" id="SSF53850">
    <property type="entry name" value="Periplasmic binding protein-like II"/>
    <property type="match status" value="1"/>
</dbReference>
<dbReference type="Pfam" id="PF03466">
    <property type="entry name" value="LysR_substrate"/>
    <property type="match status" value="1"/>
</dbReference>
<sequence>MKPPHLSTSWFVGARLKLRHLQLLAAFSRHSTLHDAAAHLGMSQPAASKLLNDLEALIGIVLFRHEGRRLVPNYFGEVLTRRAITILNELDRTREELNALLDGHAGRVCIGAIDGPAVDILTRAISVLQTDYPQIDLDIRTGSSASLQQDLGLGHIEIMIGRPAGDMSDRQFRYEEIGHEPLMVMARPGHPLAEAQASSLAELTRFPWILQSRGSRSRQRFDAIFRDAGVSLPARVVGSDSLVVTLAYLMRSDALTVLSGPVARQQMATGQIVEIPNSLDLRLDPYGFLLSREALPSPAAVTVMAVLRDASRKLVPPALSAMSSNDRA</sequence>
<keyword evidence="6" id="KW-1185">Reference proteome</keyword>
<gene>
    <name evidence="5" type="ORF">A0U93_12465</name>
</gene>
<proteinExistence type="inferred from homology"/>
<dbReference type="KEGG" id="nch:A0U93_12465"/>
<dbReference type="STRING" id="320497.A0U93_12465"/>
<dbReference type="Proteomes" id="UP000188604">
    <property type="component" value="Chromosome"/>
</dbReference>
<organism evidence="5 6">
    <name type="scientific">Neoasaia chiangmaiensis</name>
    <dbReference type="NCBI Taxonomy" id="320497"/>
    <lineage>
        <taxon>Bacteria</taxon>
        <taxon>Pseudomonadati</taxon>
        <taxon>Pseudomonadota</taxon>
        <taxon>Alphaproteobacteria</taxon>
        <taxon>Acetobacterales</taxon>
        <taxon>Acetobacteraceae</taxon>
        <taxon>Neoasaia</taxon>
    </lineage>
</organism>
<dbReference type="Gene3D" id="3.40.190.290">
    <property type="match status" value="1"/>
</dbReference>
<dbReference type="SUPFAM" id="SSF46785">
    <property type="entry name" value="Winged helix' DNA-binding domain"/>
    <property type="match status" value="1"/>
</dbReference>
<dbReference type="PROSITE" id="PS50931">
    <property type="entry name" value="HTH_LYSR"/>
    <property type="match status" value="1"/>
</dbReference>
<keyword evidence="2" id="KW-0805">Transcription regulation</keyword>
<keyword evidence="4" id="KW-0804">Transcription</keyword>
<dbReference type="Pfam" id="PF00126">
    <property type="entry name" value="HTH_1"/>
    <property type="match status" value="1"/>
</dbReference>
<dbReference type="GO" id="GO:0003700">
    <property type="term" value="F:DNA-binding transcription factor activity"/>
    <property type="evidence" value="ECO:0007669"/>
    <property type="project" value="InterPro"/>
</dbReference>
<dbReference type="OrthoDB" id="9806538at2"/>
<dbReference type="Gene3D" id="1.10.10.10">
    <property type="entry name" value="Winged helix-like DNA-binding domain superfamily/Winged helix DNA-binding domain"/>
    <property type="match status" value="1"/>
</dbReference>
<evidence type="ECO:0000256" key="4">
    <source>
        <dbReference type="ARBA" id="ARBA00023163"/>
    </source>
</evidence>
<reference evidence="5 6" key="1">
    <citation type="submission" date="2016-03" db="EMBL/GenBank/DDBJ databases">
        <title>Acetic acid bacteria sequencing.</title>
        <authorList>
            <person name="Brandt J."/>
            <person name="Jakob F."/>
            <person name="Vogel R.F."/>
        </authorList>
    </citation>
    <scope>NUCLEOTIDE SEQUENCE [LARGE SCALE GENOMIC DNA]</scope>
    <source>
        <strain evidence="5 6">NBRC 101099</strain>
    </source>
</reference>
<dbReference type="RefSeq" id="WP_077807647.1">
    <property type="nucleotide sequence ID" value="NZ_BJXS01000006.1"/>
</dbReference>
<dbReference type="EMBL" id="CP014691">
    <property type="protein sequence ID" value="AQS88610.1"/>
    <property type="molecule type" value="Genomic_DNA"/>
</dbReference>
<dbReference type="InterPro" id="IPR036390">
    <property type="entry name" value="WH_DNA-bd_sf"/>
</dbReference>
<comment type="similarity">
    <text evidence="1">Belongs to the LysR transcriptional regulatory family.</text>
</comment>
<protein>
    <submittedName>
        <fullName evidence="5">Uncharacterized protein</fullName>
    </submittedName>
</protein>
<dbReference type="PANTHER" id="PTHR30419">
    <property type="entry name" value="HTH-TYPE TRANSCRIPTIONAL REGULATOR YBHD"/>
    <property type="match status" value="1"/>
</dbReference>
<dbReference type="GO" id="GO:0003677">
    <property type="term" value="F:DNA binding"/>
    <property type="evidence" value="ECO:0007669"/>
    <property type="project" value="UniProtKB-KW"/>
</dbReference>
<evidence type="ECO:0000313" key="5">
    <source>
        <dbReference type="EMBL" id="AQS88610.1"/>
    </source>
</evidence>
<evidence type="ECO:0000256" key="1">
    <source>
        <dbReference type="ARBA" id="ARBA00009437"/>
    </source>
</evidence>
<evidence type="ECO:0000256" key="2">
    <source>
        <dbReference type="ARBA" id="ARBA00023015"/>
    </source>
</evidence>
<dbReference type="InterPro" id="IPR005119">
    <property type="entry name" value="LysR_subst-bd"/>
</dbReference>
<dbReference type="AlphaFoldDB" id="A0A1U9KSH4"/>
<dbReference type="PANTHER" id="PTHR30419:SF8">
    <property type="entry name" value="NITROGEN ASSIMILATION TRANSCRIPTIONAL ACTIVATOR-RELATED"/>
    <property type="match status" value="1"/>
</dbReference>
<dbReference type="InterPro" id="IPR000847">
    <property type="entry name" value="LysR_HTH_N"/>
</dbReference>
<dbReference type="InterPro" id="IPR050950">
    <property type="entry name" value="HTH-type_LysR_regulators"/>
</dbReference>
<evidence type="ECO:0000256" key="3">
    <source>
        <dbReference type="ARBA" id="ARBA00023125"/>
    </source>
</evidence>
<name>A0A1U9KSH4_9PROT</name>
<accession>A0A1U9KSH4</accession>
<evidence type="ECO:0000313" key="6">
    <source>
        <dbReference type="Proteomes" id="UP000188604"/>
    </source>
</evidence>